<keyword evidence="2" id="KW-1185">Reference proteome</keyword>
<dbReference type="InParanoid" id="D3BCZ0"/>
<sequence>MRLHNMIFRSIFKRFSTESEETDKKSNATRNILWFSVVSASSFLIYI</sequence>
<dbReference type="AlphaFoldDB" id="D3BCZ0"/>
<organism evidence="1 2">
    <name type="scientific">Heterostelium pallidum (strain ATCC 26659 / Pp 5 / PN500)</name>
    <name type="common">Cellular slime mold</name>
    <name type="synonym">Polysphondylium pallidum</name>
    <dbReference type="NCBI Taxonomy" id="670386"/>
    <lineage>
        <taxon>Eukaryota</taxon>
        <taxon>Amoebozoa</taxon>
        <taxon>Evosea</taxon>
        <taxon>Eumycetozoa</taxon>
        <taxon>Dictyostelia</taxon>
        <taxon>Acytosteliales</taxon>
        <taxon>Acytosteliaceae</taxon>
        <taxon>Heterostelium</taxon>
    </lineage>
</organism>
<accession>D3BCZ0</accession>
<name>D3BCZ0_HETP5</name>
<protein>
    <submittedName>
        <fullName evidence="1">Uncharacterized protein</fullName>
    </submittedName>
</protein>
<proteinExistence type="predicted"/>
<dbReference type="RefSeq" id="XP_020432901.1">
    <property type="nucleotide sequence ID" value="XM_020577227.1"/>
</dbReference>
<evidence type="ECO:0000313" key="2">
    <source>
        <dbReference type="Proteomes" id="UP000001396"/>
    </source>
</evidence>
<reference evidence="1 2" key="1">
    <citation type="journal article" date="2011" name="Genome Res.">
        <title>Phylogeny-wide analysis of social amoeba genomes highlights ancient origins for complex intercellular communication.</title>
        <authorList>
            <person name="Heidel A.J."/>
            <person name="Lawal H.M."/>
            <person name="Felder M."/>
            <person name="Schilde C."/>
            <person name="Helps N.R."/>
            <person name="Tunggal B."/>
            <person name="Rivero F."/>
            <person name="John U."/>
            <person name="Schleicher M."/>
            <person name="Eichinger L."/>
            <person name="Platzer M."/>
            <person name="Noegel A.A."/>
            <person name="Schaap P."/>
            <person name="Gloeckner G."/>
        </authorList>
    </citation>
    <scope>NUCLEOTIDE SEQUENCE [LARGE SCALE GENOMIC DNA]</scope>
    <source>
        <strain evidence="2">ATCC 26659 / Pp 5 / PN500</strain>
    </source>
</reference>
<dbReference type="Proteomes" id="UP000001396">
    <property type="component" value="Unassembled WGS sequence"/>
</dbReference>
<evidence type="ECO:0000313" key="1">
    <source>
        <dbReference type="EMBL" id="EFA80782.1"/>
    </source>
</evidence>
<comment type="caution">
    <text evidence="1">The sequence shown here is derived from an EMBL/GenBank/DDBJ whole genome shotgun (WGS) entry which is preliminary data.</text>
</comment>
<dbReference type="EMBL" id="ADBJ01000028">
    <property type="protein sequence ID" value="EFA80782.1"/>
    <property type="molecule type" value="Genomic_DNA"/>
</dbReference>
<dbReference type="GeneID" id="31361850"/>
<gene>
    <name evidence="1" type="ORF">PPL_06368</name>
</gene>
<dbReference type="FunCoup" id="D3BCZ0">
    <property type="interactions" value="169"/>
</dbReference>